<sequence length="40" mass="4524">MTQSKWWRLGAAAILSMSSLAACNDEDRVEEEPLEEEVLD</sequence>
<dbReference type="PROSITE" id="PS51257">
    <property type="entry name" value="PROKAR_LIPOPROTEIN"/>
    <property type="match status" value="1"/>
</dbReference>
<dbReference type="EMBL" id="JBHTKI010000022">
    <property type="protein sequence ID" value="MFD1032542.1"/>
    <property type="molecule type" value="Genomic_DNA"/>
</dbReference>
<keyword evidence="1" id="KW-0732">Signal</keyword>
<feature type="chain" id="PRO_5046361327" description="Secreted protein" evidence="1">
    <location>
        <begin position="22"/>
        <end position="40"/>
    </location>
</feature>
<evidence type="ECO:0000256" key="1">
    <source>
        <dbReference type="SAM" id="SignalP"/>
    </source>
</evidence>
<feature type="signal peptide" evidence="1">
    <location>
        <begin position="1"/>
        <end position="21"/>
    </location>
</feature>
<evidence type="ECO:0000313" key="3">
    <source>
        <dbReference type="Proteomes" id="UP001597109"/>
    </source>
</evidence>
<evidence type="ECO:0000313" key="2">
    <source>
        <dbReference type="EMBL" id="MFD1032542.1"/>
    </source>
</evidence>
<comment type="caution">
    <text evidence="2">The sequence shown here is derived from an EMBL/GenBank/DDBJ whole genome shotgun (WGS) entry which is preliminary data.</text>
</comment>
<reference evidence="3" key="1">
    <citation type="journal article" date="2019" name="Int. J. Syst. Evol. Microbiol.">
        <title>The Global Catalogue of Microorganisms (GCM) 10K type strain sequencing project: providing services to taxonomists for standard genome sequencing and annotation.</title>
        <authorList>
            <consortium name="The Broad Institute Genomics Platform"/>
            <consortium name="The Broad Institute Genome Sequencing Center for Infectious Disease"/>
            <person name="Wu L."/>
            <person name="Ma J."/>
        </authorList>
    </citation>
    <scope>NUCLEOTIDE SEQUENCE [LARGE SCALE GENOMIC DNA]</scope>
    <source>
        <strain evidence="3">CCUG 56756</strain>
    </source>
</reference>
<keyword evidence="3" id="KW-1185">Reference proteome</keyword>
<gene>
    <name evidence="2" type="ORF">ACFQ1X_13965</name>
</gene>
<evidence type="ECO:0008006" key="4">
    <source>
        <dbReference type="Google" id="ProtNLM"/>
    </source>
</evidence>
<organism evidence="2 3">
    <name type="scientific">Metaplanococcus flavidus</name>
    <dbReference type="NCBI Taxonomy" id="569883"/>
    <lineage>
        <taxon>Bacteria</taxon>
        <taxon>Bacillati</taxon>
        <taxon>Bacillota</taxon>
        <taxon>Bacilli</taxon>
        <taxon>Bacillales</taxon>
        <taxon>Caryophanaceae</taxon>
        <taxon>Metaplanococcus</taxon>
    </lineage>
</organism>
<protein>
    <recommendedName>
        <fullName evidence="4">Secreted protein</fullName>
    </recommendedName>
</protein>
<name>A0ABW3LD45_9BACL</name>
<dbReference type="RefSeq" id="WP_379083046.1">
    <property type="nucleotide sequence ID" value="NZ_JBHTKI010000022.1"/>
</dbReference>
<dbReference type="Proteomes" id="UP001597109">
    <property type="component" value="Unassembled WGS sequence"/>
</dbReference>
<accession>A0ABW3LD45</accession>
<proteinExistence type="predicted"/>